<keyword evidence="2" id="KW-0614">Plasmid</keyword>
<evidence type="ECO:0000256" key="1">
    <source>
        <dbReference type="SAM" id="SignalP"/>
    </source>
</evidence>
<evidence type="ECO:0000313" key="3">
    <source>
        <dbReference type="Proteomes" id="UP001197974"/>
    </source>
</evidence>
<evidence type="ECO:0000313" key="2">
    <source>
        <dbReference type="EMBL" id="WLR44442.1"/>
    </source>
</evidence>
<organism evidence="2 3">
    <name type="scientific">Bacillus carboniphilus</name>
    <dbReference type="NCBI Taxonomy" id="86663"/>
    <lineage>
        <taxon>Bacteria</taxon>
        <taxon>Bacillati</taxon>
        <taxon>Bacillota</taxon>
        <taxon>Bacilli</taxon>
        <taxon>Bacillales</taxon>
        <taxon>Bacillaceae</taxon>
        <taxon>Bacillus</taxon>
    </lineage>
</organism>
<accession>A0ABY9JYH0</accession>
<protein>
    <recommendedName>
        <fullName evidence="4">DUF4352 domain-containing protein</fullName>
    </recommendedName>
</protein>
<evidence type="ECO:0008006" key="4">
    <source>
        <dbReference type="Google" id="ProtNLM"/>
    </source>
</evidence>
<sequence length="210" mass="23925">MRKFYILTLMLLFSISLVGCVEDKTSDNVKKEEEPKEGNPRILTEVGQVYEDKDSTTELMAIKDVDQTVDMGPLELTVDQIKIFKKYDMDERTIDFFSNFTSGYREEFEYAQITYKVENTEDRNVSVGYPIDAIVLSTGEHIESATNDFFAKNAGREFSGKSYKEGGISLIFESSTAEEIDSIKIITNDVFDDDTDEVIADPQQVTFEMK</sequence>
<dbReference type="PROSITE" id="PS51257">
    <property type="entry name" value="PROKAR_LIPOPROTEIN"/>
    <property type="match status" value="1"/>
</dbReference>
<keyword evidence="1" id="KW-0732">Signal</keyword>
<proteinExistence type="predicted"/>
<dbReference type="Proteomes" id="UP001197974">
    <property type="component" value="Plasmid unnamed1"/>
</dbReference>
<reference evidence="2 3" key="1">
    <citation type="submission" date="2023-06" db="EMBL/GenBank/DDBJ databases">
        <title>Five Gram-positive bacteria isolated from mangrove sediments in Shenzhen, Guangdong, China.</title>
        <authorList>
            <person name="Yu S."/>
            <person name="Zheng W."/>
            <person name="Huang Y."/>
        </authorList>
    </citation>
    <scope>NUCLEOTIDE SEQUENCE [LARGE SCALE GENOMIC DNA]</scope>
    <source>
        <strain evidence="2 3">SaN35-3</strain>
        <plasmid evidence="2 3">unnamed1</plasmid>
    </source>
</reference>
<geneLocation type="plasmid" evidence="2 3">
    <name>unnamed1</name>
</geneLocation>
<keyword evidence="3" id="KW-1185">Reference proteome</keyword>
<name>A0ABY9JYH0_9BACI</name>
<feature type="chain" id="PRO_5046881252" description="DUF4352 domain-containing protein" evidence="1">
    <location>
        <begin position="21"/>
        <end position="210"/>
    </location>
</feature>
<gene>
    <name evidence="2" type="ORF">LC087_18845</name>
</gene>
<dbReference type="RefSeq" id="WP_226540737.1">
    <property type="nucleotide sequence ID" value="NZ_CP129014.1"/>
</dbReference>
<feature type="signal peptide" evidence="1">
    <location>
        <begin position="1"/>
        <end position="20"/>
    </location>
</feature>
<dbReference type="EMBL" id="CP129014">
    <property type="protein sequence ID" value="WLR44442.1"/>
    <property type="molecule type" value="Genomic_DNA"/>
</dbReference>